<sequence>MKKRILFVCMGNICRSPAAEGILRSKAEKAGLAEHYAIDSAGTYSGHSGDLPDPRMREAAQRRGYRLTHRARPVLDEDFSRFDMLIAMDERNYDALDRLAFTLEDKAKIYRMTDFSSRHDYDHVPDPYYEGREGFELVLDLLEDACTGLLKYTAKETKS</sequence>
<dbReference type="EMBL" id="JRGF01000004">
    <property type="protein sequence ID" value="KHE42442.1"/>
    <property type="molecule type" value="Genomic_DNA"/>
</dbReference>
<comment type="similarity">
    <text evidence="1">Belongs to the low molecular weight phosphotyrosine protein phosphatase family.</text>
</comment>
<dbReference type="InterPro" id="IPR052995">
    <property type="entry name" value="LMW-PTP"/>
</dbReference>
<evidence type="ECO:0000313" key="5">
    <source>
        <dbReference type="Proteomes" id="UP000030889"/>
    </source>
</evidence>
<name>A0ABR4YJK8_9BACT</name>
<gene>
    <name evidence="4" type="ORF">LG35_04240</name>
</gene>
<comment type="caution">
    <text evidence="4">The sequence shown here is derived from an EMBL/GenBank/DDBJ whole genome shotgun (WGS) entry which is preliminary data.</text>
</comment>
<dbReference type="Proteomes" id="UP000030889">
    <property type="component" value="Unassembled WGS sequence"/>
</dbReference>
<evidence type="ECO:0000256" key="1">
    <source>
        <dbReference type="ARBA" id="ARBA00011063"/>
    </source>
</evidence>
<dbReference type="Gene3D" id="3.40.50.2300">
    <property type="match status" value="1"/>
</dbReference>
<dbReference type="PANTHER" id="PTHR47439:SF1">
    <property type="entry name" value="ACID PHOSPHATASE"/>
    <property type="match status" value="1"/>
</dbReference>
<evidence type="ECO:0000256" key="2">
    <source>
        <dbReference type="ARBA" id="ARBA00022801"/>
    </source>
</evidence>
<dbReference type="RefSeq" id="WP_035472676.1">
    <property type="nucleotide sequence ID" value="NZ_JRGF01000004.1"/>
</dbReference>
<dbReference type="InterPro" id="IPR036196">
    <property type="entry name" value="Ptyr_pPase_sf"/>
</dbReference>
<dbReference type="SMART" id="SM00226">
    <property type="entry name" value="LMWPc"/>
    <property type="match status" value="1"/>
</dbReference>
<keyword evidence="5" id="KW-1185">Reference proteome</keyword>
<dbReference type="InterPro" id="IPR023485">
    <property type="entry name" value="Ptyr_pPase"/>
</dbReference>
<evidence type="ECO:0000259" key="3">
    <source>
        <dbReference type="SMART" id="SM00226"/>
    </source>
</evidence>
<feature type="domain" description="Phosphotyrosine protein phosphatase I" evidence="3">
    <location>
        <begin position="3"/>
        <end position="152"/>
    </location>
</feature>
<dbReference type="PRINTS" id="PR00719">
    <property type="entry name" value="LMWPTPASE"/>
</dbReference>
<organism evidence="4 5">
    <name type="scientific">Alistipes inops</name>
    <dbReference type="NCBI Taxonomy" id="1501391"/>
    <lineage>
        <taxon>Bacteria</taxon>
        <taxon>Pseudomonadati</taxon>
        <taxon>Bacteroidota</taxon>
        <taxon>Bacteroidia</taxon>
        <taxon>Bacteroidales</taxon>
        <taxon>Rikenellaceae</taxon>
        <taxon>Alistipes</taxon>
    </lineage>
</organism>
<accession>A0ABR4YJK8</accession>
<protein>
    <submittedName>
        <fullName evidence="4">Phosphotyrosine protein phosphatase</fullName>
    </submittedName>
</protein>
<dbReference type="Pfam" id="PF01451">
    <property type="entry name" value="LMWPc"/>
    <property type="match status" value="1"/>
</dbReference>
<dbReference type="SUPFAM" id="SSF52788">
    <property type="entry name" value="Phosphotyrosine protein phosphatases I"/>
    <property type="match status" value="1"/>
</dbReference>
<keyword evidence="2" id="KW-0378">Hydrolase</keyword>
<reference evidence="4 5" key="1">
    <citation type="submission" date="2014-09" db="EMBL/GenBank/DDBJ databases">
        <title>Alistipes sp. 627, sp. nov., a novel member of the family Rikenellaceae isolated from human faeces.</title>
        <authorList>
            <person name="Shkoporov A.N."/>
            <person name="Chaplin A.V."/>
            <person name="Motuzova O.V."/>
            <person name="Kafarskaia L.I."/>
            <person name="Khokhlova E.V."/>
            <person name="Efimov B.A."/>
        </authorList>
    </citation>
    <scope>NUCLEOTIDE SEQUENCE [LARGE SCALE GENOMIC DNA]</scope>
    <source>
        <strain evidence="4 5">627</strain>
    </source>
</reference>
<dbReference type="CDD" id="cd16343">
    <property type="entry name" value="LMWPTP"/>
    <property type="match status" value="1"/>
</dbReference>
<proteinExistence type="inferred from homology"/>
<evidence type="ECO:0000313" key="4">
    <source>
        <dbReference type="EMBL" id="KHE42442.1"/>
    </source>
</evidence>
<dbReference type="PANTHER" id="PTHR47439">
    <property type="entry name" value="LOW MOLECULAR WEIGHT PHOSPHOTYROSINE PROTEIN PHOSPHATASE-RELATED"/>
    <property type="match status" value="1"/>
</dbReference>
<dbReference type="InterPro" id="IPR017867">
    <property type="entry name" value="Tyr_phospatase_low_mol_wt"/>
</dbReference>